<reference evidence="1 2" key="1">
    <citation type="submission" date="2018-04" db="EMBL/GenBank/DDBJ databases">
        <title>Genomic Encyclopedia of Archaeal and Bacterial Type Strains, Phase II (KMG-II): from individual species to whole genera.</title>
        <authorList>
            <person name="Goeker M."/>
        </authorList>
    </citation>
    <scope>NUCLEOTIDE SEQUENCE [LARGE SCALE GENOMIC DNA]</scope>
    <source>
        <strain evidence="1 2">DSM 45787</strain>
    </source>
</reference>
<evidence type="ECO:0000313" key="2">
    <source>
        <dbReference type="Proteomes" id="UP000244240"/>
    </source>
</evidence>
<name>A0A2T6BCI9_9BACL</name>
<keyword evidence="2" id="KW-1185">Reference proteome</keyword>
<gene>
    <name evidence="1" type="ORF">C8P63_12634</name>
</gene>
<sequence>MIKKVKTVKPEEVAEIMKVLRMLGIRYSFKWVPDQDAFDMTYWMSHHQD</sequence>
<organism evidence="1 2">
    <name type="scientific">Melghirimyces profundicolus</name>
    <dbReference type="NCBI Taxonomy" id="1242148"/>
    <lineage>
        <taxon>Bacteria</taxon>
        <taxon>Bacillati</taxon>
        <taxon>Bacillota</taxon>
        <taxon>Bacilli</taxon>
        <taxon>Bacillales</taxon>
        <taxon>Thermoactinomycetaceae</taxon>
        <taxon>Melghirimyces</taxon>
    </lineage>
</organism>
<dbReference type="RefSeq" id="WP_170109705.1">
    <property type="nucleotide sequence ID" value="NZ_QBKR01000026.1"/>
</dbReference>
<comment type="caution">
    <text evidence="1">The sequence shown here is derived from an EMBL/GenBank/DDBJ whole genome shotgun (WGS) entry which is preliminary data.</text>
</comment>
<protein>
    <submittedName>
        <fullName evidence="1">Uncharacterized protein</fullName>
    </submittedName>
</protein>
<dbReference type="EMBL" id="QBKR01000026">
    <property type="protein sequence ID" value="PTX53746.1"/>
    <property type="molecule type" value="Genomic_DNA"/>
</dbReference>
<dbReference type="Proteomes" id="UP000244240">
    <property type="component" value="Unassembled WGS sequence"/>
</dbReference>
<proteinExistence type="predicted"/>
<accession>A0A2T6BCI9</accession>
<evidence type="ECO:0000313" key="1">
    <source>
        <dbReference type="EMBL" id="PTX53746.1"/>
    </source>
</evidence>
<dbReference type="AlphaFoldDB" id="A0A2T6BCI9"/>